<reference evidence="1" key="1">
    <citation type="submission" date="2020-03" db="EMBL/GenBank/DDBJ databases">
        <authorList>
            <person name="Weist P."/>
        </authorList>
    </citation>
    <scope>NUCLEOTIDE SEQUENCE</scope>
</reference>
<organism evidence="1 2">
    <name type="scientific">Pleuronectes platessa</name>
    <name type="common">European plaice</name>
    <dbReference type="NCBI Taxonomy" id="8262"/>
    <lineage>
        <taxon>Eukaryota</taxon>
        <taxon>Metazoa</taxon>
        <taxon>Chordata</taxon>
        <taxon>Craniata</taxon>
        <taxon>Vertebrata</taxon>
        <taxon>Euteleostomi</taxon>
        <taxon>Actinopterygii</taxon>
        <taxon>Neopterygii</taxon>
        <taxon>Teleostei</taxon>
        <taxon>Neoteleostei</taxon>
        <taxon>Acanthomorphata</taxon>
        <taxon>Carangaria</taxon>
        <taxon>Pleuronectiformes</taxon>
        <taxon>Pleuronectoidei</taxon>
        <taxon>Pleuronectidae</taxon>
        <taxon>Pleuronectes</taxon>
    </lineage>
</organism>
<keyword evidence="2" id="KW-1185">Reference proteome</keyword>
<gene>
    <name evidence="1" type="ORF">PLEPLA_LOCUS34814</name>
</gene>
<proteinExistence type="predicted"/>
<accession>A0A9N7V7B4</accession>
<protein>
    <submittedName>
        <fullName evidence="1">Uncharacterized protein</fullName>
    </submittedName>
</protein>
<dbReference type="AlphaFoldDB" id="A0A9N7V7B4"/>
<dbReference type="Proteomes" id="UP001153269">
    <property type="component" value="Unassembled WGS sequence"/>
</dbReference>
<name>A0A9N7V7B4_PLEPL</name>
<dbReference type="EMBL" id="CADEAL010003936">
    <property type="protein sequence ID" value="CAB1447118.1"/>
    <property type="molecule type" value="Genomic_DNA"/>
</dbReference>
<evidence type="ECO:0000313" key="2">
    <source>
        <dbReference type="Proteomes" id="UP001153269"/>
    </source>
</evidence>
<evidence type="ECO:0000313" key="1">
    <source>
        <dbReference type="EMBL" id="CAB1447118.1"/>
    </source>
</evidence>
<comment type="caution">
    <text evidence="1">The sequence shown here is derived from an EMBL/GenBank/DDBJ whole genome shotgun (WGS) entry which is preliminary data.</text>
</comment>
<sequence length="114" mass="12405">MGLITVKERCCLWFHIRGKGGRKSGKEAGERFAGNRVTVGGRQVLHSLSRVRNVPSLVGNLVEDLLHVGPSGHHPGLSGGGWQEKLHSMSVANPVFRACQREAIGTKRRTGSRQ</sequence>